<dbReference type="AlphaFoldDB" id="A0A9X3I688"/>
<dbReference type="RefSeq" id="WP_266063430.1">
    <property type="nucleotide sequence ID" value="NZ_JAPKFM010000029.1"/>
</dbReference>
<comment type="caution">
    <text evidence="1">The sequence shown here is derived from an EMBL/GenBank/DDBJ whole genome shotgun (WGS) entry which is preliminary data.</text>
</comment>
<protein>
    <submittedName>
        <fullName evidence="1">Ribbon-helix-helix domain-containing protein</fullName>
    </submittedName>
</protein>
<sequence length="82" mass="8873">MKTAISIPDDTFERATRRARELGLSRSELFARAVGSYLDTLDATSITHQINTALDEQPATTSDSSAEEAVAMGRNVLAASDW</sequence>
<reference evidence="1" key="1">
    <citation type="submission" date="2022-10" db="EMBL/GenBank/DDBJ databases">
        <title>WGS of marine actinomycetes from Thailand.</title>
        <authorList>
            <person name="Thawai C."/>
        </authorList>
    </citation>
    <scope>NUCLEOTIDE SEQUENCE</scope>
    <source>
        <strain evidence="1">SW21</strain>
    </source>
</reference>
<dbReference type="SUPFAM" id="SSF47598">
    <property type="entry name" value="Ribbon-helix-helix"/>
    <property type="match status" value="1"/>
</dbReference>
<dbReference type="EMBL" id="JAPKFM010000029">
    <property type="protein sequence ID" value="MCX2966613.1"/>
    <property type="molecule type" value="Genomic_DNA"/>
</dbReference>
<accession>A0A9X3I688</accession>
<name>A0A9X3I688_9ACTN</name>
<evidence type="ECO:0000313" key="1">
    <source>
        <dbReference type="EMBL" id="MCX2966613.1"/>
    </source>
</evidence>
<organism evidence="1 2">
    <name type="scientific">Gordonia aquimaris</name>
    <dbReference type="NCBI Taxonomy" id="2984863"/>
    <lineage>
        <taxon>Bacteria</taxon>
        <taxon>Bacillati</taxon>
        <taxon>Actinomycetota</taxon>
        <taxon>Actinomycetes</taxon>
        <taxon>Mycobacteriales</taxon>
        <taxon>Gordoniaceae</taxon>
        <taxon>Gordonia</taxon>
    </lineage>
</organism>
<evidence type="ECO:0000313" key="2">
    <source>
        <dbReference type="Proteomes" id="UP001143347"/>
    </source>
</evidence>
<dbReference type="InterPro" id="IPR010985">
    <property type="entry name" value="Ribbon_hlx_hlx"/>
</dbReference>
<dbReference type="Proteomes" id="UP001143347">
    <property type="component" value="Unassembled WGS sequence"/>
</dbReference>
<dbReference type="CDD" id="cd21631">
    <property type="entry name" value="RHH_CopG_NikR-like"/>
    <property type="match status" value="1"/>
</dbReference>
<keyword evidence="2" id="KW-1185">Reference proteome</keyword>
<proteinExistence type="predicted"/>
<dbReference type="GO" id="GO:0006355">
    <property type="term" value="P:regulation of DNA-templated transcription"/>
    <property type="evidence" value="ECO:0007669"/>
    <property type="project" value="InterPro"/>
</dbReference>
<gene>
    <name evidence="1" type="ORF">OSB52_21275</name>
</gene>